<reference evidence="2" key="1">
    <citation type="journal article" date="2021" name="Front. Microbiol.">
        <title>Comprehensive Comparative Genomics and Phenotyping of Methylobacterium Species.</title>
        <authorList>
            <person name="Alessa O."/>
            <person name="Ogura Y."/>
            <person name="Fujitani Y."/>
            <person name="Takami H."/>
            <person name="Hayashi T."/>
            <person name="Sahin N."/>
            <person name="Tani A."/>
        </authorList>
    </citation>
    <scope>NUCLEOTIDE SEQUENCE</scope>
    <source>
        <strain evidence="2">KCTC 52305</strain>
    </source>
</reference>
<dbReference type="EMBL" id="BPQH01000001">
    <property type="protein sequence ID" value="GJD47436.1"/>
    <property type="molecule type" value="Genomic_DNA"/>
</dbReference>
<dbReference type="RefSeq" id="WP_203236241.1">
    <property type="nucleotide sequence ID" value="NZ_BPQH01000001.1"/>
</dbReference>
<protein>
    <submittedName>
        <fullName evidence="2">Uncharacterized protein</fullName>
    </submittedName>
</protein>
<organism evidence="2 3">
    <name type="scientific">Methylobacterium crusticola</name>
    <dbReference type="NCBI Taxonomy" id="1697972"/>
    <lineage>
        <taxon>Bacteria</taxon>
        <taxon>Pseudomonadati</taxon>
        <taxon>Pseudomonadota</taxon>
        <taxon>Alphaproteobacteria</taxon>
        <taxon>Hyphomicrobiales</taxon>
        <taxon>Methylobacteriaceae</taxon>
        <taxon>Methylobacterium</taxon>
    </lineage>
</organism>
<gene>
    <name evidence="2" type="ORF">OPKNFCMD_0144</name>
</gene>
<feature type="region of interest" description="Disordered" evidence="1">
    <location>
        <begin position="67"/>
        <end position="120"/>
    </location>
</feature>
<evidence type="ECO:0000313" key="2">
    <source>
        <dbReference type="EMBL" id="GJD47436.1"/>
    </source>
</evidence>
<comment type="caution">
    <text evidence="2">The sequence shown here is derived from an EMBL/GenBank/DDBJ whole genome shotgun (WGS) entry which is preliminary data.</text>
</comment>
<name>A0ABQ4QRW2_9HYPH</name>
<keyword evidence="3" id="KW-1185">Reference proteome</keyword>
<proteinExistence type="predicted"/>
<dbReference type="Proteomes" id="UP001055167">
    <property type="component" value="Unassembled WGS sequence"/>
</dbReference>
<reference evidence="2" key="2">
    <citation type="submission" date="2021-08" db="EMBL/GenBank/DDBJ databases">
        <authorList>
            <person name="Tani A."/>
            <person name="Ola A."/>
            <person name="Ogura Y."/>
            <person name="Katsura K."/>
            <person name="Hayashi T."/>
        </authorList>
    </citation>
    <scope>NUCLEOTIDE SEQUENCE</scope>
    <source>
        <strain evidence="2">KCTC 52305</strain>
    </source>
</reference>
<dbReference type="Pfam" id="PF20089">
    <property type="entry name" value="DUF6481"/>
    <property type="match status" value="1"/>
</dbReference>
<evidence type="ECO:0000256" key="1">
    <source>
        <dbReference type="SAM" id="MobiDB-lite"/>
    </source>
</evidence>
<accession>A0ABQ4QRW2</accession>
<sequence>MSGFKEARLADRLQSAGEARKAMLARFQARPALDDPAVAARNAERQTLSEARTARLAERAEARAAEAARLTAEQAERREREAADQARAAADAVDRTSKLQADQKAARDARYAARKARRHG</sequence>
<feature type="compositionally biased region" description="Basic and acidic residues" evidence="1">
    <location>
        <begin position="74"/>
        <end position="84"/>
    </location>
</feature>
<dbReference type="InterPro" id="IPR045510">
    <property type="entry name" value="DUF6481"/>
</dbReference>
<evidence type="ECO:0000313" key="3">
    <source>
        <dbReference type="Proteomes" id="UP001055167"/>
    </source>
</evidence>